<dbReference type="AlphaFoldDB" id="A0A2K3KFV1"/>
<organism evidence="1 2">
    <name type="scientific">Trifolium pratense</name>
    <name type="common">Red clover</name>
    <dbReference type="NCBI Taxonomy" id="57577"/>
    <lineage>
        <taxon>Eukaryota</taxon>
        <taxon>Viridiplantae</taxon>
        <taxon>Streptophyta</taxon>
        <taxon>Embryophyta</taxon>
        <taxon>Tracheophyta</taxon>
        <taxon>Spermatophyta</taxon>
        <taxon>Magnoliopsida</taxon>
        <taxon>eudicotyledons</taxon>
        <taxon>Gunneridae</taxon>
        <taxon>Pentapetalae</taxon>
        <taxon>rosids</taxon>
        <taxon>fabids</taxon>
        <taxon>Fabales</taxon>
        <taxon>Fabaceae</taxon>
        <taxon>Papilionoideae</taxon>
        <taxon>50 kb inversion clade</taxon>
        <taxon>NPAAA clade</taxon>
        <taxon>Hologalegina</taxon>
        <taxon>IRL clade</taxon>
        <taxon>Trifolieae</taxon>
        <taxon>Trifolium</taxon>
    </lineage>
</organism>
<dbReference type="EMBL" id="ASHM01095050">
    <property type="protein sequence ID" value="PNX65184.1"/>
    <property type="molecule type" value="Genomic_DNA"/>
</dbReference>
<gene>
    <name evidence="1" type="ORF">L195_g054413</name>
</gene>
<sequence length="228" mass="25003">MKTVCGLDKCYDRLVKEFLINVAENCDDPASHEYRQVFVRGKCVKFSPTVINQYLQRNTEEVADLKVTDNEVCKVITGGRIKIWPSKAKLAATSLSPFYAILNRVAAQLGTHNSLSHAGTYAVEKPVAFPTLLCNVILEQHLDILRSTDVPCNRKGKLTIEQRLLTGTNVAAGVGPSVQAGVLSRKQMIADLTEASRALEARKLKIDRVIEALKVKEAAEIAEGEPDG</sequence>
<reference evidence="1 2" key="1">
    <citation type="journal article" date="2014" name="Am. J. Bot.">
        <title>Genome assembly and annotation for red clover (Trifolium pratense; Fabaceae).</title>
        <authorList>
            <person name="Istvanek J."/>
            <person name="Jaros M."/>
            <person name="Krenek A."/>
            <person name="Repkova J."/>
        </authorList>
    </citation>
    <scope>NUCLEOTIDE SEQUENCE [LARGE SCALE GENOMIC DNA]</scope>
    <source>
        <strain evidence="2">cv. Tatra</strain>
        <tissue evidence="1">Young leaves</tissue>
    </source>
</reference>
<accession>A0A2K3KFV1</accession>
<dbReference type="Proteomes" id="UP000236291">
    <property type="component" value="Unassembled WGS sequence"/>
</dbReference>
<name>A0A2K3KFV1_TRIPR</name>
<protein>
    <recommendedName>
        <fullName evidence="3">Envelope-like protein</fullName>
    </recommendedName>
</protein>
<evidence type="ECO:0008006" key="3">
    <source>
        <dbReference type="Google" id="ProtNLM"/>
    </source>
</evidence>
<evidence type="ECO:0000313" key="2">
    <source>
        <dbReference type="Proteomes" id="UP000236291"/>
    </source>
</evidence>
<reference evidence="1 2" key="2">
    <citation type="journal article" date="2017" name="Front. Plant Sci.">
        <title>Gene Classification and Mining of Molecular Markers Useful in Red Clover (Trifolium pratense) Breeding.</title>
        <authorList>
            <person name="Istvanek J."/>
            <person name="Dluhosova J."/>
            <person name="Dluhos P."/>
            <person name="Patkova L."/>
            <person name="Nedelnik J."/>
            <person name="Repkova J."/>
        </authorList>
    </citation>
    <scope>NUCLEOTIDE SEQUENCE [LARGE SCALE GENOMIC DNA]</scope>
    <source>
        <strain evidence="2">cv. Tatra</strain>
        <tissue evidence="1">Young leaves</tissue>
    </source>
</reference>
<comment type="caution">
    <text evidence="1">The sequence shown here is derived from an EMBL/GenBank/DDBJ whole genome shotgun (WGS) entry which is preliminary data.</text>
</comment>
<proteinExistence type="predicted"/>
<evidence type="ECO:0000313" key="1">
    <source>
        <dbReference type="EMBL" id="PNX65184.1"/>
    </source>
</evidence>